<feature type="transmembrane region" description="Helical" evidence="6">
    <location>
        <begin position="77"/>
        <end position="95"/>
    </location>
</feature>
<dbReference type="PANTHER" id="PTHR30086">
    <property type="entry name" value="ARGININE EXPORTER PROTEIN ARGO"/>
    <property type="match status" value="1"/>
</dbReference>
<dbReference type="GO" id="GO:0005886">
    <property type="term" value="C:plasma membrane"/>
    <property type="evidence" value="ECO:0007669"/>
    <property type="project" value="UniProtKB-SubCell"/>
</dbReference>
<keyword evidence="5 6" id="KW-0472">Membrane</keyword>
<dbReference type="EMBL" id="FRAP01000001">
    <property type="protein sequence ID" value="SHJ90896.1"/>
    <property type="molecule type" value="Genomic_DNA"/>
</dbReference>
<keyword evidence="3 6" id="KW-0812">Transmembrane</keyword>
<evidence type="ECO:0000313" key="8">
    <source>
        <dbReference type="Proteomes" id="UP000184363"/>
    </source>
</evidence>
<evidence type="ECO:0000256" key="3">
    <source>
        <dbReference type="ARBA" id="ARBA00022692"/>
    </source>
</evidence>
<feature type="transmembrane region" description="Helical" evidence="6">
    <location>
        <begin position="116"/>
        <end position="140"/>
    </location>
</feature>
<organism evidence="7 8">
    <name type="scientific">Pseudonocardia thermophila</name>
    <dbReference type="NCBI Taxonomy" id="1848"/>
    <lineage>
        <taxon>Bacteria</taxon>
        <taxon>Bacillati</taxon>
        <taxon>Actinomycetota</taxon>
        <taxon>Actinomycetes</taxon>
        <taxon>Pseudonocardiales</taxon>
        <taxon>Pseudonocardiaceae</taxon>
        <taxon>Pseudonocardia</taxon>
    </lineage>
</organism>
<evidence type="ECO:0000256" key="6">
    <source>
        <dbReference type="SAM" id="Phobius"/>
    </source>
</evidence>
<protein>
    <submittedName>
        <fullName evidence="7">Arginine exporter protein ArgO</fullName>
    </submittedName>
</protein>
<sequence>MTAELVPALVAGVLAGYGIAVPIGAVGTYLIQLSARSPWRTGVAAALGVATTDGVFALVAVLGGAAVAELLAPAMPVLRWASTIVLVLLAVRAIAAGLRPSGAVAHVPAAAPGRTYAALVGLTAVNPATLIYFAALVVGLPDRPAGAAAAVFVAAAFTASASWQLLLAGAGAALGRLAHSRSARRITAVVSGALMLVLAAYVGSSA</sequence>
<reference evidence="7 8" key="1">
    <citation type="submission" date="2016-11" db="EMBL/GenBank/DDBJ databases">
        <authorList>
            <person name="Jaros S."/>
            <person name="Januszkiewicz K."/>
            <person name="Wedrychowicz H."/>
        </authorList>
    </citation>
    <scope>NUCLEOTIDE SEQUENCE [LARGE SCALE GENOMIC DNA]</scope>
    <source>
        <strain evidence="7 8">DSM 43832</strain>
    </source>
</reference>
<gene>
    <name evidence="7" type="ORF">SAMN05443637_10134</name>
</gene>
<dbReference type="Proteomes" id="UP000184363">
    <property type="component" value="Unassembled WGS sequence"/>
</dbReference>
<feature type="transmembrane region" description="Helical" evidence="6">
    <location>
        <begin position="43"/>
        <end position="65"/>
    </location>
</feature>
<evidence type="ECO:0000256" key="5">
    <source>
        <dbReference type="ARBA" id="ARBA00023136"/>
    </source>
</evidence>
<dbReference type="STRING" id="1848.SAMN05443637_10134"/>
<dbReference type="RefSeq" id="WP_073454762.1">
    <property type="nucleotide sequence ID" value="NZ_CALGVN010000007.1"/>
</dbReference>
<dbReference type="AlphaFoldDB" id="A0A1M6N5K9"/>
<evidence type="ECO:0000256" key="2">
    <source>
        <dbReference type="ARBA" id="ARBA00022475"/>
    </source>
</evidence>
<dbReference type="InterPro" id="IPR001123">
    <property type="entry name" value="LeuE-type"/>
</dbReference>
<keyword evidence="8" id="KW-1185">Reference proteome</keyword>
<dbReference type="PANTHER" id="PTHR30086:SF20">
    <property type="entry name" value="ARGININE EXPORTER PROTEIN ARGO-RELATED"/>
    <property type="match status" value="1"/>
</dbReference>
<keyword evidence="4 6" id="KW-1133">Transmembrane helix</keyword>
<name>A0A1M6N5K9_PSETH</name>
<evidence type="ECO:0000256" key="4">
    <source>
        <dbReference type="ARBA" id="ARBA00022989"/>
    </source>
</evidence>
<evidence type="ECO:0000313" key="7">
    <source>
        <dbReference type="EMBL" id="SHJ90896.1"/>
    </source>
</evidence>
<evidence type="ECO:0000256" key="1">
    <source>
        <dbReference type="ARBA" id="ARBA00004651"/>
    </source>
</evidence>
<proteinExistence type="predicted"/>
<feature type="transmembrane region" description="Helical" evidence="6">
    <location>
        <begin position="186"/>
        <end position="204"/>
    </location>
</feature>
<feature type="transmembrane region" description="Helical" evidence="6">
    <location>
        <begin position="146"/>
        <end position="174"/>
    </location>
</feature>
<comment type="subcellular location">
    <subcellularLocation>
        <location evidence="1">Cell membrane</location>
        <topology evidence="1">Multi-pass membrane protein</topology>
    </subcellularLocation>
</comment>
<feature type="transmembrane region" description="Helical" evidence="6">
    <location>
        <begin position="6"/>
        <end position="31"/>
    </location>
</feature>
<dbReference type="Pfam" id="PF01810">
    <property type="entry name" value="LysE"/>
    <property type="match status" value="1"/>
</dbReference>
<dbReference type="GO" id="GO:0015171">
    <property type="term" value="F:amino acid transmembrane transporter activity"/>
    <property type="evidence" value="ECO:0007669"/>
    <property type="project" value="TreeGrafter"/>
</dbReference>
<keyword evidence="2" id="KW-1003">Cell membrane</keyword>
<accession>A0A1M6N5K9</accession>